<sequence>MPAEPVPSRPRPSGASPARRRFALGVEYDGSEFSGWQRLNKPGEPERRGEPTVQAVLEQALSFVAGEGVEVVCAGRTDAGVHASAQVVHFDGPAQRDVRGWVLGTTSRLPPSVCVRWCVPVADDFHARFSARARRYRYSILNRAVRPALQRQYLSWERRPLDAAAMHRSAQALVGEHDFSAFRTVHCQAPHARRDLQFIAVERQGDVVTVEVQANAFLHHMVRNIVGSLLPVGRGEQPEEWLGDLLAGRDRTVAGPTAPSAGLVFLGPRYPAQWGLPAEVEL</sequence>
<dbReference type="Proteomes" id="UP001334501">
    <property type="component" value="Unassembled WGS sequence"/>
</dbReference>
<proteinExistence type="inferred from homology"/>
<comment type="subunit">
    <text evidence="4">Homodimer.</text>
</comment>
<dbReference type="InterPro" id="IPR020094">
    <property type="entry name" value="TruA/RsuA/RluB/E/F_N"/>
</dbReference>
<feature type="binding site" evidence="4">
    <location>
        <position position="136"/>
    </location>
    <ligand>
        <name>substrate</name>
    </ligand>
</feature>
<dbReference type="Gene3D" id="3.30.70.580">
    <property type="entry name" value="Pseudouridine synthase I, catalytic domain, N-terminal subdomain"/>
    <property type="match status" value="1"/>
</dbReference>
<dbReference type="GO" id="GO:0160147">
    <property type="term" value="F:tRNA pseudouridine(38-40) synthase activity"/>
    <property type="evidence" value="ECO:0007669"/>
    <property type="project" value="UniProtKB-EC"/>
</dbReference>
<dbReference type="PANTHER" id="PTHR11142">
    <property type="entry name" value="PSEUDOURIDYLATE SYNTHASE"/>
    <property type="match status" value="1"/>
</dbReference>
<dbReference type="HAMAP" id="MF_00171">
    <property type="entry name" value="TruA"/>
    <property type="match status" value="1"/>
</dbReference>
<dbReference type="NCBIfam" id="TIGR00071">
    <property type="entry name" value="hisT_truA"/>
    <property type="match status" value="1"/>
</dbReference>
<dbReference type="InterPro" id="IPR020103">
    <property type="entry name" value="PsdUridine_synth_cat_dom_sf"/>
</dbReference>
<keyword evidence="3 4" id="KW-0413">Isomerase</keyword>
<comment type="caution">
    <text evidence="7">The sequence shown here is derived from an EMBL/GenBank/DDBJ whole genome shotgun (WGS) entry which is preliminary data.</text>
</comment>
<dbReference type="SUPFAM" id="SSF55120">
    <property type="entry name" value="Pseudouridine synthase"/>
    <property type="match status" value="1"/>
</dbReference>
<dbReference type="InterPro" id="IPR020097">
    <property type="entry name" value="PsdUridine_synth_TruA_a/b_dom"/>
</dbReference>
<organism evidence="7 8">
    <name type="scientific">Lysobacter zhanggongensis</name>
    <dbReference type="NCBI Taxonomy" id="1774951"/>
    <lineage>
        <taxon>Bacteria</taxon>
        <taxon>Pseudomonadati</taxon>
        <taxon>Pseudomonadota</taxon>
        <taxon>Gammaproteobacteria</taxon>
        <taxon>Lysobacterales</taxon>
        <taxon>Lysobacteraceae</taxon>
        <taxon>Lysobacter</taxon>
    </lineage>
</organism>
<gene>
    <name evidence="4 7" type="primary">truA</name>
    <name evidence="7" type="ORF">SNE33_10985</name>
</gene>
<reference evidence="7 8" key="1">
    <citation type="journal article" date="2017" name="Curr. Microbiol.">
        <title>Lysobacter zhanggongensis sp. nov. Isolated from a Pit Mud.</title>
        <authorList>
            <person name="Zhang X.F."/>
            <person name="Wang H.H."/>
            <person name="Sun X.Y."/>
            <person name="Pan C.M."/>
        </authorList>
    </citation>
    <scope>NUCLEOTIDE SEQUENCE [LARGE SCALE GENOMIC DNA]</scope>
    <source>
        <strain evidence="7 8">ZGLJ7-1</strain>
    </source>
</reference>
<protein>
    <recommendedName>
        <fullName evidence="4">tRNA pseudouridine synthase A</fullName>
        <ecNumber evidence="4">5.4.99.12</ecNumber>
    </recommendedName>
    <alternativeName>
        <fullName evidence="4">tRNA pseudouridine(38-40) synthase</fullName>
    </alternativeName>
    <alternativeName>
        <fullName evidence="4">tRNA pseudouridylate synthase I</fullName>
    </alternativeName>
    <alternativeName>
        <fullName evidence="4">tRNA-uridine isomerase I</fullName>
    </alternativeName>
</protein>
<comment type="function">
    <text evidence="4">Formation of pseudouridine at positions 38, 39 and 40 in the anticodon stem and loop of transfer RNAs.</text>
</comment>
<name>A0ABU7YS82_9GAMM</name>
<evidence type="ECO:0000313" key="7">
    <source>
        <dbReference type="EMBL" id="MEG3158396.1"/>
    </source>
</evidence>
<comment type="catalytic activity">
    <reaction evidence="4 5">
        <text>uridine(38/39/40) in tRNA = pseudouridine(38/39/40) in tRNA</text>
        <dbReference type="Rhea" id="RHEA:22376"/>
        <dbReference type="Rhea" id="RHEA-COMP:10085"/>
        <dbReference type="Rhea" id="RHEA-COMP:10087"/>
        <dbReference type="ChEBI" id="CHEBI:65314"/>
        <dbReference type="ChEBI" id="CHEBI:65315"/>
        <dbReference type="EC" id="5.4.99.12"/>
    </reaction>
</comment>
<evidence type="ECO:0000256" key="1">
    <source>
        <dbReference type="ARBA" id="ARBA00009375"/>
    </source>
</evidence>
<dbReference type="EMBL" id="JAXGFO010000074">
    <property type="protein sequence ID" value="MEG3158396.1"/>
    <property type="molecule type" value="Genomic_DNA"/>
</dbReference>
<accession>A0ABU7YS82</accession>
<evidence type="ECO:0000256" key="3">
    <source>
        <dbReference type="ARBA" id="ARBA00023235"/>
    </source>
</evidence>
<feature type="active site" description="Nucleophile" evidence="4">
    <location>
        <position position="78"/>
    </location>
</feature>
<keyword evidence="2 4" id="KW-0819">tRNA processing</keyword>
<comment type="similarity">
    <text evidence="1 4 5">Belongs to the tRNA pseudouridine synthase TruA family.</text>
</comment>
<dbReference type="Gene3D" id="3.30.70.660">
    <property type="entry name" value="Pseudouridine synthase I, catalytic domain, C-terminal subdomain"/>
    <property type="match status" value="1"/>
</dbReference>
<dbReference type="Pfam" id="PF01416">
    <property type="entry name" value="PseudoU_synth_1"/>
    <property type="match status" value="2"/>
</dbReference>
<dbReference type="InterPro" id="IPR020095">
    <property type="entry name" value="PsdUridine_synth_TruA_C"/>
</dbReference>
<evidence type="ECO:0000256" key="4">
    <source>
        <dbReference type="HAMAP-Rule" id="MF_00171"/>
    </source>
</evidence>
<dbReference type="EC" id="5.4.99.12" evidence="4"/>
<dbReference type="PIRSF" id="PIRSF001430">
    <property type="entry name" value="tRNA_psdUrid_synth"/>
    <property type="match status" value="1"/>
</dbReference>
<dbReference type="InterPro" id="IPR001406">
    <property type="entry name" value="PsdUridine_synth_TruA"/>
</dbReference>
<feature type="domain" description="Pseudouridine synthase I TruA alpha/beta" evidence="6">
    <location>
        <begin position="27"/>
        <end position="129"/>
    </location>
</feature>
<keyword evidence="8" id="KW-1185">Reference proteome</keyword>
<evidence type="ECO:0000313" key="8">
    <source>
        <dbReference type="Proteomes" id="UP001334501"/>
    </source>
</evidence>
<feature type="domain" description="Pseudouridine synthase I TruA alpha/beta" evidence="6">
    <location>
        <begin position="170"/>
        <end position="271"/>
    </location>
</feature>
<dbReference type="PANTHER" id="PTHR11142:SF0">
    <property type="entry name" value="TRNA PSEUDOURIDINE SYNTHASE-LIKE 1"/>
    <property type="match status" value="1"/>
</dbReference>
<dbReference type="CDD" id="cd02570">
    <property type="entry name" value="PseudoU_synth_EcTruA"/>
    <property type="match status" value="1"/>
</dbReference>
<evidence type="ECO:0000256" key="2">
    <source>
        <dbReference type="ARBA" id="ARBA00022694"/>
    </source>
</evidence>
<evidence type="ECO:0000256" key="5">
    <source>
        <dbReference type="RuleBase" id="RU003792"/>
    </source>
</evidence>
<evidence type="ECO:0000259" key="6">
    <source>
        <dbReference type="Pfam" id="PF01416"/>
    </source>
</evidence>
<dbReference type="RefSeq" id="WP_412700312.1">
    <property type="nucleotide sequence ID" value="NZ_JAXGFO010000074.1"/>
</dbReference>
<comment type="caution">
    <text evidence="4">Lacks conserved residue(s) required for the propagation of feature annotation.</text>
</comment>